<organism evidence="12">
    <name type="scientific">Hydrogenobacter sp</name>
    <dbReference type="NCBI Taxonomy" id="2152829"/>
    <lineage>
        <taxon>Bacteria</taxon>
        <taxon>Pseudomonadati</taxon>
        <taxon>Aquificota</taxon>
        <taxon>Aquificia</taxon>
        <taxon>Aquificales</taxon>
        <taxon>Aquificaceae</taxon>
        <taxon>Hydrogenobacter</taxon>
    </lineage>
</organism>
<evidence type="ECO:0000256" key="7">
    <source>
        <dbReference type="ARBA" id="ARBA00023157"/>
    </source>
</evidence>
<evidence type="ECO:0000256" key="8">
    <source>
        <dbReference type="ARBA" id="ARBA00051542"/>
    </source>
</evidence>
<dbReference type="GO" id="GO:0005737">
    <property type="term" value="C:cytoplasm"/>
    <property type="evidence" value="ECO:0007669"/>
    <property type="project" value="UniProtKB-SubCell"/>
</dbReference>
<keyword evidence="9" id="KW-0963">Cytoplasm</keyword>
<feature type="active site" description="Cysteine persulfide intermediate" evidence="9">
    <location>
        <position position="197"/>
    </location>
</feature>
<name>A0A7C2V341_9AQUI</name>
<gene>
    <name evidence="9 12" type="primary">mnmA</name>
    <name evidence="12" type="ORF">ENO47_03055</name>
</gene>
<evidence type="ECO:0000256" key="3">
    <source>
        <dbReference type="ARBA" id="ARBA00022694"/>
    </source>
</evidence>
<dbReference type="InterPro" id="IPR046884">
    <property type="entry name" value="MnmA-like_central"/>
</dbReference>
<dbReference type="Gene3D" id="2.30.30.280">
    <property type="entry name" value="Adenine nucleotide alpha hydrolases-like domains"/>
    <property type="match status" value="1"/>
</dbReference>
<feature type="binding site" evidence="9">
    <location>
        <position position="125"/>
    </location>
    <ligand>
        <name>ATP</name>
        <dbReference type="ChEBI" id="CHEBI:30616"/>
    </ligand>
</feature>
<dbReference type="Gene3D" id="3.40.50.620">
    <property type="entry name" value="HUPs"/>
    <property type="match status" value="1"/>
</dbReference>
<dbReference type="HAMAP" id="MF_00144">
    <property type="entry name" value="tRNA_thiouridyl_MnmA"/>
    <property type="match status" value="1"/>
</dbReference>
<dbReference type="GO" id="GO:0000049">
    <property type="term" value="F:tRNA binding"/>
    <property type="evidence" value="ECO:0007669"/>
    <property type="project" value="UniProtKB-KW"/>
</dbReference>
<dbReference type="Pfam" id="PF20259">
    <property type="entry name" value="tRNA_Me_trans_M"/>
    <property type="match status" value="1"/>
</dbReference>
<dbReference type="AlphaFoldDB" id="A0A7C2V341"/>
<dbReference type="CDD" id="cd01998">
    <property type="entry name" value="MnmA_TRMU-like"/>
    <property type="match status" value="1"/>
</dbReference>
<accession>A0A7C2V341</accession>
<dbReference type="InterPro" id="IPR014729">
    <property type="entry name" value="Rossmann-like_a/b/a_fold"/>
</dbReference>
<sequence length="349" mass="39802">MRVAVGMSGGVDSSVCALLMKELAEEVIGVTLRFHQVVCSTEDLRVCCSPEDVRDAARVSEYLGIPHITLSWENIFEDRVINYFLKESLSGKTPNPCAICNREVKTGFLAQYLRKVADIDKLATGHYARFVEDKGKRLIGRARDIRRDQSYFLSLVKREHLEFLEFPLGELTKEEVRKIAKERGLPVWDKRDSQDVCFLMGKDPGEFIEERTGSKEGYFYFDGKPVGRHRGFFHYTIGQRKGLGVALGFPVYVCGVDAENNIVYLCREEDLYRDWLLLEDINFHLDLNLWESPNAQIRYRNEPVAVKDIEKTQEGYIVRLEKPVRGITPGQVCAFYEGDVLLGGGIIKS</sequence>
<feature type="region of interest" description="Interaction with tRNA" evidence="9">
    <location>
        <begin position="147"/>
        <end position="149"/>
    </location>
</feature>
<proteinExistence type="inferred from homology"/>
<evidence type="ECO:0000259" key="10">
    <source>
        <dbReference type="Pfam" id="PF20258"/>
    </source>
</evidence>
<evidence type="ECO:0000256" key="6">
    <source>
        <dbReference type="ARBA" id="ARBA00022884"/>
    </source>
</evidence>
<dbReference type="NCBIfam" id="TIGR00420">
    <property type="entry name" value="trmU"/>
    <property type="match status" value="1"/>
</dbReference>
<dbReference type="EMBL" id="DSFP01000031">
    <property type="protein sequence ID" value="HEW45634.1"/>
    <property type="molecule type" value="Genomic_DNA"/>
</dbReference>
<comment type="similarity">
    <text evidence="9">Belongs to the MnmA/TRMU family.</text>
</comment>
<comment type="catalytic activity">
    <reaction evidence="8 9">
        <text>S-sulfanyl-L-cysteinyl-[protein] + uridine(34) in tRNA + AH2 + ATP = 2-thiouridine(34) in tRNA + L-cysteinyl-[protein] + A + AMP + diphosphate + H(+)</text>
        <dbReference type="Rhea" id="RHEA:47032"/>
        <dbReference type="Rhea" id="RHEA-COMP:10131"/>
        <dbReference type="Rhea" id="RHEA-COMP:11726"/>
        <dbReference type="Rhea" id="RHEA-COMP:11727"/>
        <dbReference type="Rhea" id="RHEA-COMP:11728"/>
        <dbReference type="ChEBI" id="CHEBI:13193"/>
        <dbReference type="ChEBI" id="CHEBI:15378"/>
        <dbReference type="ChEBI" id="CHEBI:17499"/>
        <dbReference type="ChEBI" id="CHEBI:29950"/>
        <dbReference type="ChEBI" id="CHEBI:30616"/>
        <dbReference type="ChEBI" id="CHEBI:33019"/>
        <dbReference type="ChEBI" id="CHEBI:61963"/>
        <dbReference type="ChEBI" id="CHEBI:65315"/>
        <dbReference type="ChEBI" id="CHEBI:87170"/>
        <dbReference type="ChEBI" id="CHEBI:456215"/>
        <dbReference type="EC" id="2.8.1.13"/>
    </reaction>
</comment>
<comment type="caution">
    <text evidence="9">Lacks conserved residue(s) required for the propagation of feature annotation.</text>
</comment>
<keyword evidence="1 9" id="KW-0820">tRNA-binding</keyword>
<dbReference type="PANTHER" id="PTHR11933">
    <property type="entry name" value="TRNA 5-METHYLAMINOMETHYL-2-THIOURIDYLATE -METHYLTRANSFERASE"/>
    <property type="match status" value="1"/>
</dbReference>
<keyword evidence="3 9" id="KW-0819">tRNA processing</keyword>
<feature type="binding site" evidence="9">
    <location>
        <position position="32"/>
    </location>
    <ligand>
        <name>ATP</name>
        <dbReference type="ChEBI" id="CHEBI:30616"/>
    </ligand>
</feature>
<reference evidence="12" key="1">
    <citation type="journal article" date="2020" name="mSystems">
        <title>Genome- and Community-Level Interaction Insights into Carbon Utilization and Element Cycling Functions of Hydrothermarchaeota in Hydrothermal Sediment.</title>
        <authorList>
            <person name="Zhou Z."/>
            <person name="Liu Y."/>
            <person name="Xu W."/>
            <person name="Pan J."/>
            <person name="Luo Z.H."/>
            <person name="Li M."/>
        </authorList>
    </citation>
    <scope>NUCLEOTIDE SEQUENCE [LARGE SCALE GENOMIC DNA]</scope>
    <source>
        <strain evidence="12">SpSt-132</strain>
    </source>
</reference>
<dbReference type="InterPro" id="IPR046885">
    <property type="entry name" value="MnmA-like_C"/>
</dbReference>
<dbReference type="PANTHER" id="PTHR11933:SF5">
    <property type="entry name" value="MITOCHONDRIAL TRNA-SPECIFIC 2-THIOURIDYLASE 1"/>
    <property type="match status" value="1"/>
</dbReference>
<evidence type="ECO:0000256" key="9">
    <source>
        <dbReference type="HAMAP-Rule" id="MF_00144"/>
    </source>
</evidence>
<comment type="subcellular location">
    <subcellularLocation>
        <location evidence="9">Cytoplasm</location>
    </subcellularLocation>
</comment>
<dbReference type="Pfam" id="PF03054">
    <property type="entry name" value="tRNA_Me_trans"/>
    <property type="match status" value="1"/>
</dbReference>
<feature type="site" description="Interaction with tRNA" evidence="9">
    <location>
        <position position="126"/>
    </location>
</feature>
<dbReference type="GO" id="GO:0005524">
    <property type="term" value="F:ATP binding"/>
    <property type="evidence" value="ECO:0007669"/>
    <property type="project" value="UniProtKB-KW"/>
</dbReference>
<feature type="active site" description="Nucleophile" evidence="9">
    <location>
        <position position="100"/>
    </location>
</feature>
<evidence type="ECO:0000256" key="2">
    <source>
        <dbReference type="ARBA" id="ARBA00022679"/>
    </source>
</evidence>
<comment type="function">
    <text evidence="9">Catalyzes the 2-thiolation of uridine at the wobble position (U34) of tRNA, leading to the formation of s(2)U34.</text>
</comment>
<feature type="binding site" evidence="9">
    <location>
        <begin position="6"/>
        <end position="13"/>
    </location>
    <ligand>
        <name>ATP</name>
        <dbReference type="ChEBI" id="CHEBI:30616"/>
    </ligand>
</feature>
<protein>
    <recommendedName>
        <fullName evidence="9">tRNA-specific 2-thiouridylase MnmA</fullName>
        <ecNumber evidence="9">2.8.1.13</ecNumber>
    </recommendedName>
</protein>
<dbReference type="InterPro" id="IPR023382">
    <property type="entry name" value="MnmA-like_central_sf"/>
</dbReference>
<evidence type="ECO:0000256" key="5">
    <source>
        <dbReference type="ARBA" id="ARBA00022840"/>
    </source>
</evidence>
<feature type="domain" description="tRNA-specific 2-thiouridylase MnmA-like central" evidence="11">
    <location>
        <begin position="206"/>
        <end position="267"/>
    </location>
</feature>
<evidence type="ECO:0000256" key="4">
    <source>
        <dbReference type="ARBA" id="ARBA00022741"/>
    </source>
</evidence>
<dbReference type="GO" id="GO:0002143">
    <property type="term" value="P:tRNA wobble position uridine thiolation"/>
    <property type="evidence" value="ECO:0007669"/>
    <property type="project" value="TreeGrafter"/>
</dbReference>
<feature type="domain" description="tRNA-specific 2-thiouridylase MnmA-like C-terminal" evidence="10">
    <location>
        <begin position="275"/>
        <end position="347"/>
    </location>
</feature>
<feature type="site" description="Interaction with tRNA" evidence="9">
    <location>
        <position position="331"/>
    </location>
</feature>
<evidence type="ECO:0000259" key="11">
    <source>
        <dbReference type="Pfam" id="PF20259"/>
    </source>
</evidence>
<evidence type="ECO:0000313" key="12">
    <source>
        <dbReference type="EMBL" id="HEW45634.1"/>
    </source>
</evidence>
<feature type="disulfide bond" description="Alternate" evidence="9">
    <location>
        <begin position="100"/>
        <end position="197"/>
    </location>
</feature>
<keyword evidence="4 9" id="KW-0547">Nucleotide-binding</keyword>
<dbReference type="SUPFAM" id="SSF52402">
    <property type="entry name" value="Adenine nucleotide alpha hydrolases-like"/>
    <property type="match status" value="1"/>
</dbReference>
<dbReference type="Pfam" id="PF20258">
    <property type="entry name" value="tRNA_Me_trans_C"/>
    <property type="match status" value="1"/>
</dbReference>
<dbReference type="NCBIfam" id="NF001138">
    <property type="entry name" value="PRK00143.1"/>
    <property type="match status" value="1"/>
</dbReference>
<dbReference type="InterPro" id="IPR004506">
    <property type="entry name" value="MnmA-like"/>
</dbReference>
<comment type="caution">
    <text evidence="12">The sequence shown here is derived from an EMBL/GenBank/DDBJ whole genome shotgun (WGS) entry which is preliminary data.</text>
</comment>
<keyword evidence="6 9" id="KW-0694">RNA-binding</keyword>
<keyword evidence="5 9" id="KW-0067">ATP-binding</keyword>
<dbReference type="Gene3D" id="2.40.30.10">
    <property type="entry name" value="Translation factors"/>
    <property type="match status" value="1"/>
</dbReference>
<keyword evidence="2 9" id="KW-0808">Transferase</keyword>
<evidence type="ECO:0000256" key="1">
    <source>
        <dbReference type="ARBA" id="ARBA00022555"/>
    </source>
</evidence>
<dbReference type="EC" id="2.8.1.13" evidence="9"/>
<keyword evidence="7 9" id="KW-1015">Disulfide bond</keyword>
<dbReference type="GO" id="GO:0103016">
    <property type="term" value="F:tRNA-uridine 2-sulfurtransferase activity"/>
    <property type="evidence" value="ECO:0007669"/>
    <property type="project" value="UniProtKB-EC"/>
</dbReference>
<feature type="region of interest" description="Interaction with tRNA" evidence="9">
    <location>
        <begin position="298"/>
        <end position="299"/>
    </location>
</feature>